<keyword evidence="3" id="KW-1185">Reference proteome</keyword>
<dbReference type="InterPro" id="IPR034078">
    <property type="entry name" value="NFX1_fam"/>
</dbReference>
<feature type="compositionally biased region" description="Polar residues" evidence="1">
    <location>
        <begin position="117"/>
        <end position="130"/>
    </location>
</feature>
<evidence type="ECO:0008006" key="4">
    <source>
        <dbReference type="Google" id="ProtNLM"/>
    </source>
</evidence>
<name>A0A4Y8CPX4_9HELO</name>
<dbReference type="OrthoDB" id="6512771at2759"/>
<dbReference type="Proteomes" id="UP000297299">
    <property type="component" value="Unassembled WGS sequence"/>
</dbReference>
<protein>
    <recommendedName>
        <fullName evidence="4">RING-type domain-containing protein</fullName>
    </recommendedName>
</protein>
<feature type="compositionally biased region" description="Gly residues" evidence="1">
    <location>
        <begin position="84"/>
        <end position="96"/>
    </location>
</feature>
<dbReference type="STRING" id="38488.A0A4Y8CPX4"/>
<feature type="region of interest" description="Disordered" evidence="1">
    <location>
        <begin position="1"/>
        <end position="174"/>
    </location>
</feature>
<reference evidence="2 3" key="1">
    <citation type="submission" date="2017-11" db="EMBL/GenBank/DDBJ databases">
        <title>Comparative genomics of Botrytis spp.</title>
        <authorList>
            <person name="Valero-Jimenez C.A."/>
            <person name="Tapia P."/>
            <person name="Veloso J."/>
            <person name="Silva-Moreno E."/>
            <person name="Staats M."/>
            <person name="Valdes J.H."/>
            <person name="Van Kan J.A.L."/>
        </authorList>
    </citation>
    <scope>NUCLEOTIDE SEQUENCE [LARGE SCALE GENOMIC DNA]</scope>
    <source>
        <strain evidence="2 3">MUCL2830</strain>
    </source>
</reference>
<feature type="compositionally biased region" description="Basic residues" evidence="1">
    <location>
        <begin position="16"/>
        <end position="28"/>
    </location>
</feature>
<dbReference type="EMBL" id="PHWZ01000424">
    <property type="protein sequence ID" value="TEY40728.1"/>
    <property type="molecule type" value="Genomic_DNA"/>
</dbReference>
<dbReference type="GO" id="GO:0000977">
    <property type="term" value="F:RNA polymerase II transcription regulatory region sequence-specific DNA binding"/>
    <property type="evidence" value="ECO:0007669"/>
    <property type="project" value="TreeGrafter"/>
</dbReference>
<dbReference type="PANTHER" id="PTHR12360">
    <property type="entry name" value="NUCLEAR TRANSCRIPTION FACTOR, X-BOX BINDING 1 NFX1"/>
    <property type="match status" value="1"/>
</dbReference>
<dbReference type="GO" id="GO:0005634">
    <property type="term" value="C:nucleus"/>
    <property type="evidence" value="ECO:0007669"/>
    <property type="project" value="TreeGrafter"/>
</dbReference>
<feature type="compositionally biased region" description="Low complexity" evidence="1">
    <location>
        <begin position="30"/>
        <end position="52"/>
    </location>
</feature>
<dbReference type="CDD" id="cd16492">
    <property type="entry name" value="RING-CH-C4HC3_NFX1-like"/>
    <property type="match status" value="1"/>
</dbReference>
<organism evidence="2 3">
    <name type="scientific">Botryotinia calthae</name>
    <dbReference type="NCBI Taxonomy" id="38488"/>
    <lineage>
        <taxon>Eukaryota</taxon>
        <taxon>Fungi</taxon>
        <taxon>Dikarya</taxon>
        <taxon>Ascomycota</taxon>
        <taxon>Pezizomycotina</taxon>
        <taxon>Leotiomycetes</taxon>
        <taxon>Helotiales</taxon>
        <taxon>Sclerotiniaceae</taxon>
        <taxon>Botryotinia</taxon>
    </lineage>
</organism>
<gene>
    <name evidence="2" type="ORF">BOTCAL_0425g00040</name>
</gene>
<feature type="compositionally biased region" description="Low complexity" evidence="1">
    <location>
        <begin position="145"/>
        <end position="155"/>
    </location>
</feature>
<evidence type="ECO:0000313" key="2">
    <source>
        <dbReference type="EMBL" id="TEY40728.1"/>
    </source>
</evidence>
<feature type="compositionally biased region" description="Low complexity" evidence="1">
    <location>
        <begin position="1"/>
        <end position="15"/>
    </location>
</feature>
<evidence type="ECO:0000256" key="1">
    <source>
        <dbReference type="SAM" id="MobiDB-lite"/>
    </source>
</evidence>
<dbReference type="GO" id="GO:0000122">
    <property type="term" value="P:negative regulation of transcription by RNA polymerase II"/>
    <property type="evidence" value="ECO:0007669"/>
    <property type="project" value="TreeGrafter"/>
</dbReference>
<dbReference type="AlphaFoldDB" id="A0A4Y8CPX4"/>
<dbReference type="Gene3D" id="3.30.40.10">
    <property type="entry name" value="Zinc/RING finger domain, C3HC4 (zinc finger)"/>
    <property type="match status" value="1"/>
</dbReference>
<sequence length="480" mass="52548">MATAEPSPASSSNRPPRTRTRRPRRGGHRNTGPAPADANTNATPNQTTQAPNGPLALRPVSVASPPGSNPSTPSNPRNSNANNRGGGNGRRGGFGRGGRRGGGRGQPMANGRVFGGQLTSNLHTGPTSDAGSLAGNAPAFTPGQPIAARPGPSRAPRARRMSKSQAADLPTRTHEDITNGQYECAICTNEVLPNSKIWNCKSCWSVLHLSCVKKWSKNEVSTHQQRAVENGELPPPRQWRCPGCNLPKEDLPISYTCWCEKELGYHHILVGKVVQKSGLDTVLIHAISCAMLDRVHLALIWGLHFLASVAKRRFQEDVWIRSTKADGVVGKFAMMYFPAEKTIVSEVVMRASEAVVKFLLNQHAIVVKSRKLYLARNAMKSVKARHQPIRLMVKVWPREHGLDHLTVALNAVDPLIAVNRIITVRLDATLKTYYLHTVHCRQTLSQLVPAEKRQFLHSSKPHEPIAPSIFLTVKRSANCR</sequence>
<dbReference type="InterPro" id="IPR013083">
    <property type="entry name" value="Znf_RING/FYVE/PHD"/>
</dbReference>
<evidence type="ECO:0000313" key="3">
    <source>
        <dbReference type="Proteomes" id="UP000297299"/>
    </source>
</evidence>
<comment type="caution">
    <text evidence="2">The sequence shown here is derived from an EMBL/GenBank/DDBJ whole genome shotgun (WGS) entry which is preliminary data.</text>
</comment>
<dbReference type="GO" id="GO:0000981">
    <property type="term" value="F:DNA-binding transcription factor activity, RNA polymerase II-specific"/>
    <property type="evidence" value="ECO:0007669"/>
    <property type="project" value="TreeGrafter"/>
</dbReference>
<feature type="compositionally biased region" description="Low complexity" evidence="1">
    <location>
        <begin position="64"/>
        <end position="83"/>
    </location>
</feature>
<accession>A0A4Y8CPX4</accession>
<proteinExistence type="predicted"/>
<dbReference type="PANTHER" id="PTHR12360:SF12">
    <property type="entry name" value="TRANSCRIPTIONAL REPRESSOR NF-X1"/>
    <property type="match status" value="1"/>
</dbReference>
<dbReference type="SUPFAM" id="SSF57850">
    <property type="entry name" value="RING/U-box"/>
    <property type="match status" value="1"/>
</dbReference>